<keyword evidence="3" id="KW-0597">Phosphoprotein</keyword>
<evidence type="ECO:0000256" key="7">
    <source>
        <dbReference type="ARBA" id="ARBA00023242"/>
    </source>
</evidence>
<dbReference type="InterPro" id="IPR025799">
    <property type="entry name" value="Arg_MeTrfase"/>
</dbReference>
<name>A0A836HVA9_9TRYP</name>
<evidence type="ECO:0000256" key="10">
    <source>
        <dbReference type="PROSITE-ProRule" id="PRU01015"/>
    </source>
</evidence>
<dbReference type="InterPro" id="IPR055135">
    <property type="entry name" value="PRMT_dom"/>
</dbReference>
<keyword evidence="4 10" id="KW-0489">Methyltransferase</keyword>
<protein>
    <recommendedName>
        <fullName evidence="2">type I protein arginine methyltransferase</fullName>
        <ecNumber evidence="2">2.1.1.319</ecNumber>
    </recommendedName>
</protein>
<evidence type="ECO:0000256" key="3">
    <source>
        <dbReference type="ARBA" id="ARBA00022553"/>
    </source>
</evidence>
<dbReference type="FunFam" id="2.70.160.11:FF:000001">
    <property type="entry name" value="Blast:Protein arginine N-methyltransferase 1"/>
    <property type="match status" value="1"/>
</dbReference>
<keyword evidence="7" id="KW-0539">Nucleus</keyword>
<dbReference type="EMBL" id="JAFHLR010000012">
    <property type="protein sequence ID" value="KAG5484916.1"/>
    <property type="molecule type" value="Genomic_DNA"/>
</dbReference>
<dbReference type="KEGG" id="loi:92363502"/>
<dbReference type="Gene3D" id="3.40.50.150">
    <property type="entry name" value="Vaccinia Virus protein VP39"/>
    <property type="match status" value="1"/>
</dbReference>
<evidence type="ECO:0000259" key="12">
    <source>
        <dbReference type="Pfam" id="PF22528"/>
    </source>
</evidence>
<evidence type="ECO:0000313" key="14">
    <source>
        <dbReference type="Proteomes" id="UP000674143"/>
    </source>
</evidence>
<dbReference type="PANTHER" id="PTHR11006">
    <property type="entry name" value="PROTEIN ARGININE N-METHYLTRANSFERASE"/>
    <property type="match status" value="1"/>
</dbReference>
<comment type="catalytic activity">
    <reaction evidence="8">
        <text>L-arginyl-[protein] + 2 S-adenosyl-L-methionine = N(omega),N(omega)-dimethyl-L-arginyl-[protein] + 2 S-adenosyl-L-homocysteine + 2 H(+)</text>
        <dbReference type="Rhea" id="RHEA:48096"/>
        <dbReference type="Rhea" id="RHEA-COMP:10532"/>
        <dbReference type="Rhea" id="RHEA-COMP:11991"/>
        <dbReference type="ChEBI" id="CHEBI:15378"/>
        <dbReference type="ChEBI" id="CHEBI:29965"/>
        <dbReference type="ChEBI" id="CHEBI:57856"/>
        <dbReference type="ChEBI" id="CHEBI:59789"/>
        <dbReference type="ChEBI" id="CHEBI:61897"/>
        <dbReference type="EC" id="2.1.1.319"/>
    </reaction>
    <physiologicalReaction direction="left-to-right" evidence="8">
        <dbReference type="Rhea" id="RHEA:48097"/>
    </physiologicalReaction>
</comment>
<evidence type="ECO:0000256" key="5">
    <source>
        <dbReference type="ARBA" id="ARBA00022679"/>
    </source>
</evidence>
<feature type="domain" description="Methyltransferase" evidence="11">
    <location>
        <begin position="87"/>
        <end position="160"/>
    </location>
</feature>
<dbReference type="InterPro" id="IPR029063">
    <property type="entry name" value="SAM-dependent_MTases_sf"/>
</dbReference>
<dbReference type="GeneID" id="92363502"/>
<dbReference type="EC" id="2.1.1.319" evidence="2"/>
<evidence type="ECO:0000313" key="13">
    <source>
        <dbReference type="EMBL" id="KAG5484916.1"/>
    </source>
</evidence>
<evidence type="ECO:0000256" key="4">
    <source>
        <dbReference type="ARBA" id="ARBA00022603"/>
    </source>
</evidence>
<comment type="subcellular location">
    <subcellularLocation>
        <location evidence="1">Nucleus</location>
    </subcellularLocation>
</comment>
<keyword evidence="6 10" id="KW-0949">S-adenosyl-L-methionine</keyword>
<dbReference type="GO" id="GO:0042054">
    <property type="term" value="F:histone methyltransferase activity"/>
    <property type="evidence" value="ECO:0007669"/>
    <property type="project" value="TreeGrafter"/>
</dbReference>
<dbReference type="PANTHER" id="PTHR11006:SF53">
    <property type="entry name" value="PROTEIN ARGININE N-METHYLTRANSFERASE 3"/>
    <property type="match status" value="1"/>
</dbReference>
<dbReference type="GO" id="GO:0005634">
    <property type="term" value="C:nucleus"/>
    <property type="evidence" value="ECO:0007669"/>
    <property type="project" value="UniProtKB-SubCell"/>
</dbReference>
<dbReference type="Proteomes" id="UP000674143">
    <property type="component" value="Unassembled WGS sequence"/>
</dbReference>
<evidence type="ECO:0000259" key="11">
    <source>
        <dbReference type="Pfam" id="PF13847"/>
    </source>
</evidence>
<dbReference type="PROSITE" id="PS51678">
    <property type="entry name" value="SAM_MT_PRMT"/>
    <property type="match status" value="1"/>
</dbReference>
<dbReference type="GO" id="GO:0032259">
    <property type="term" value="P:methylation"/>
    <property type="evidence" value="ECO:0007669"/>
    <property type="project" value="UniProtKB-KW"/>
</dbReference>
<dbReference type="SMR" id="A0A836HVA9"/>
<dbReference type="Pfam" id="PF13847">
    <property type="entry name" value="Methyltransf_31"/>
    <property type="match status" value="1"/>
</dbReference>
<comment type="caution">
    <text evidence="13">The sequence shown here is derived from an EMBL/GenBank/DDBJ whole genome shotgun (WGS) entry which is preliminary data.</text>
</comment>
<dbReference type="Gene3D" id="2.70.160.11">
    <property type="entry name" value="Hnrnp arginine n-methyltransferase1"/>
    <property type="match status" value="1"/>
</dbReference>
<dbReference type="GO" id="GO:0035242">
    <property type="term" value="F:protein-arginine omega-N asymmetric methyltransferase activity"/>
    <property type="evidence" value="ECO:0007669"/>
    <property type="project" value="UniProtKB-EC"/>
</dbReference>
<dbReference type="SUPFAM" id="SSF53335">
    <property type="entry name" value="S-adenosyl-L-methionine-dependent methyltransferases"/>
    <property type="match status" value="1"/>
</dbReference>
<dbReference type="AlphaFoldDB" id="A0A836HVA9"/>
<dbReference type="FunFam" id="3.40.50.150:FF:000034">
    <property type="entry name" value="Protein arginine N-methyltransferase 3"/>
    <property type="match status" value="1"/>
</dbReference>
<dbReference type="CDD" id="cd02440">
    <property type="entry name" value="AdoMet_MTases"/>
    <property type="match status" value="1"/>
</dbReference>
<comment type="catalytic activity">
    <reaction evidence="9">
        <text>L-arginyl-[protein] + S-adenosyl-L-methionine = N(omega)-methyl-L-arginyl-[protein] + S-adenosyl-L-homocysteine + H(+)</text>
        <dbReference type="Rhea" id="RHEA:48100"/>
        <dbReference type="Rhea" id="RHEA-COMP:10532"/>
        <dbReference type="Rhea" id="RHEA-COMP:11990"/>
        <dbReference type="ChEBI" id="CHEBI:15378"/>
        <dbReference type="ChEBI" id="CHEBI:29965"/>
        <dbReference type="ChEBI" id="CHEBI:57856"/>
        <dbReference type="ChEBI" id="CHEBI:59789"/>
        <dbReference type="ChEBI" id="CHEBI:65280"/>
    </reaction>
    <physiologicalReaction direction="left-to-right" evidence="9">
        <dbReference type="Rhea" id="RHEA:48101"/>
    </physiologicalReaction>
</comment>
<evidence type="ECO:0000256" key="1">
    <source>
        <dbReference type="ARBA" id="ARBA00004123"/>
    </source>
</evidence>
<evidence type="ECO:0000256" key="2">
    <source>
        <dbReference type="ARBA" id="ARBA00011925"/>
    </source>
</evidence>
<dbReference type="InterPro" id="IPR025714">
    <property type="entry name" value="Methyltranfer_dom"/>
</dbReference>
<accession>A0A836HVA9</accession>
<gene>
    <name evidence="13" type="ORF">LSCM4_07689</name>
</gene>
<proteinExistence type="predicted"/>
<reference evidence="14" key="1">
    <citation type="journal article" date="2021" name="Microbiol. Resour. Announc.">
        <title>LGAAP: Leishmaniinae Genome Assembly and Annotation Pipeline.</title>
        <authorList>
            <person name="Almutairi H."/>
            <person name="Urbaniak M.D."/>
            <person name="Bates M.D."/>
            <person name="Jariyapan N."/>
            <person name="Kwakye-Nuako G."/>
            <person name="Thomaz-Soccol V."/>
            <person name="Al-Salem W.S."/>
            <person name="Dillon R.J."/>
            <person name="Bates P.A."/>
            <person name="Gatherer D."/>
        </authorList>
    </citation>
    <scope>NUCLEOTIDE SEQUENCE [LARGE SCALE GENOMIC DNA]</scope>
</reference>
<reference evidence="14" key="2">
    <citation type="journal article" date="2021" name="Sci. Data">
        <title>Chromosome-scale genome sequencing, assembly and annotation of six genomes from subfamily Leishmaniinae.</title>
        <authorList>
            <person name="Almutairi H."/>
            <person name="Urbaniak M.D."/>
            <person name="Bates M.D."/>
            <person name="Jariyapan N."/>
            <person name="Kwakye-Nuako G."/>
            <person name="Thomaz Soccol V."/>
            <person name="Al-Salem W.S."/>
            <person name="Dillon R.J."/>
            <person name="Bates P.A."/>
            <person name="Gatherer D."/>
        </authorList>
    </citation>
    <scope>NUCLEOTIDE SEQUENCE [LARGE SCALE GENOMIC DNA]</scope>
</reference>
<keyword evidence="5 10" id="KW-0808">Transferase</keyword>
<dbReference type="RefSeq" id="XP_067065028.1">
    <property type="nucleotide sequence ID" value="XM_067209568.1"/>
</dbReference>
<organism evidence="13 14">
    <name type="scientific">Leishmania orientalis</name>
    <dbReference type="NCBI Taxonomy" id="2249476"/>
    <lineage>
        <taxon>Eukaryota</taxon>
        <taxon>Discoba</taxon>
        <taxon>Euglenozoa</taxon>
        <taxon>Kinetoplastea</taxon>
        <taxon>Metakinetoplastina</taxon>
        <taxon>Trypanosomatida</taxon>
        <taxon>Trypanosomatidae</taxon>
        <taxon>Leishmaniinae</taxon>
        <taxon>Leishmania</taxon>
    </lineage>
</organism>
<evidence type="ECO:0000256" key="9">
    <source>
        <dbReference type="ARBA" id="ARBA00049303"/>
    </source>
</evidence>
<keyword evidence="14" id="KW-1185">Reference proteome</keyword>
<evidence type="ECO:0000256" key="6">
    <source>
        <dbReference type="ARBA" id="ARBA00022691"/>
    </source>
</evidence>
<feature type="domain" description="Protein arginine N-methyltransferase" evidence="12">
    <location>
        <begin position="193"/>
        <end position="354"/>
    </location>
</feature>
<sequence>MRTLRLFHRSHPFLLKQPRISRAFCMLSTEQCEQAAAEGAVSKMTTANKDYYFDSYSHYGIHMEMLKDYHRTTSYRDAIWRNAYMFKDKVVLDVGCGTGILSMFAARAGARKVIGIDCSNVAIQARQIVQDNGFGDVITIIQGKVEELDLNEKVDIIISEWMGYFLLYESMLNTVLYARDHWGAPTVKILPSNANMYACGITDPQYVEQKFDIWNDVSGLNFSYFKRLSYIEPLIDTVNPEQIITDIVPFFSFDIDTVTEAELSFASTFTLEAKQGDFVHAISVHFDTPFYAGHDPVVLNTSPLAQPTHWRQTVLYLFHPLIMKRGERANFAMKCVPNPGNPRDLDIALRIDFDGELQACHYDQDFRLR</sequence>
<evidence type="ECO:0000256" key="8">
    <source>
        <dbReference type="ARBA" id="ARBA00047384"/>
    </source>
</evidence>
<dbReference type="Pfam" id="PF22528">
    <property type="entry name" value="PRMT_C"/>
    <property type="match status" value="1"/>
</dbReference>